<evidence type="ECO:0000256" key="5">
    <source>
        <dbReference type="ARBA" id="ARBA00023004"/>
    </source>
</evidence>
<dbReference type="GO" id="GO:0019344">
    <property type="term" value="P:cysteine biosynthetic process"/>
    <property type="evidence" value="ECO:0007669"/>
    <property type="project" value="InterPro"/>
</dbReference>
<feature type="binding site" evidence="14">
    <location>
        <position position="208"/>
    </location>
    <ligand>
        <name>[4Fe-4S] cluster</name>
        <dbReference type="ChEBI" id="CHEBI:49883"/>
    </ligand>
</feature>
<evidence type="ECO:0000313" key="16">
    <source>
        <dbReference type="EMBL" id="AWL10121.1"/>
    </source>
</evidence>
<comment type="function">
    <text evidence="7 14">Catalyzes the formation of sulfite from adenosine 5'-phosphosulfate (APS) using thioredoxin as an electron donor.</text>
</comment>
<evidence type="ECO:0000256" key="6">
    <source>
        <dbReference type="ARBA" id="ARBA00023014"/>
    </source>
</evidence>
<dbReference type="GO" id="GO:0004604">
    <property type="term" value="F:phosphoadenylyl-sulfate reductase (thioredoxin) activity"/>
    <property type="evidence" value="ECO:0007669"/>
    <property type="project" value="UniProtKB-UniRule"/>
</dbReference>
<dbReference type="InterPro" id="IPR014729">
    <property type="entry name" value="Rossmann-like_a/b/a_fold"/>
</dbReference>
<protein>
    <recommendedName>
        <fullName evidence="10 14">Adenosine 5'-phosphosulfate reductase</fullName>
        <shortName evidence="14">APS reductase</shortName>
        <ecNumber evidence="9 14">1.8.4.10</ecNumber>
    </recommendedName>
    <alternativeName>
        <fullName evidence="12 14">5'-adenylylsulfate reductase</fullName>
    </alternativeName>
    <alternativeName>
        <fullName evidence="11 14">Thioredoxin-dependent 5'-adenylylsulfate reductase</fullName>
    </alternativeName>
</protein>
<feature type="binding site" evidence="14">
    <location>
        <position position="126"/>
    </location>
    <ligand>
        <name>[4Fe-4S] cluster</name>
        <dbReference type="ChEBI" id="CHEBI:49883"/>
    </ligand>
</feature>
<keyword evidence="17" id="KW-1185">Reference proteome</keyword>
<keyword evidence="2 14" id="KW-0963">Cytoplasm</keyword>
<comment type="cofactor">
    <cofactor evidence="14">
        <name>[4Fe-4S] cluster</name>
        <dbReference type="ChEBI" id="CHEBI:49883"/>
    </cofactor>
    <text evidence="14">Binds 1 [4Fe-4S] cluster per subunit.</text>
</comment>
<evidence type="ECO:0000256" key="13">
    <source>
        <dbReference type="ARBA" id="ARBA00048441"/>
    </source>
</evidence>
<evidence type="ECO:0000256" key="3">
    <source>
        <dbReference type="ARBA" id="ARBA00022723"/>
    </source>
</evidence>
<dbReference type="InterPro" id="IPR002500">
    <property type="entry name" value="PAPS_reduct_dom"/>
</dbReference>
<feature type="active site" description="Nucleophile; cysteine thiosulfonate intermediate" evidence="14">
    <location>
        <position position="235"/>
    </location>
</feature>
<comment type="similarity">
    <text evidence="1 14">Belongs to the PAPS reductase family. CysH subfamily.</text>
</comment>
<dbReference type="SUPFAM" id="SSF52402">
    <property type="entry name" value="Adenine nucleotide alpha hydrolases-like"/>
    <property type="match status" value="1"/>
</dbReference>
<keyword evidence="3 14" id="KW-0479">Metal-binding</keyword>
<evidence type="ECO:0000256" key="12">
    <source>
        <dbReference type="ARBA" id="ARBA00032041"/>
    </source>
</evidence>
<evidence type="ECO:0000256" key="9">
    <source>
        <dbReference type="ARBA" id="ARBA00024386"/>
    </source>
</evidence>
<dbReference type="KEGG" id="psez:HME7025_02274"/>
<dbReference type="NCBIfam" id="NF002537">
    <property type="entry name" value="PRK02090.1"/>
    <property type="match status" value="1"/>
</dbReference>
<organism evidence="16 17">
    <name type="scientific">Aquirufa nivalisilvae</name>
    <dbReference type="NCBI Taxonomy" id="2516557"/>
    <lineage>
        <taxon>Bacteria</taxon>
        <taxon>Pseudomonadati</taxon>
        <taxon>Bacteroidota</taxon>
        <taxon>Cytophagia</taxon>
        <taxon>Cytophagales</taxon>
        <taxon>Flectobacillaceae</taxon>
        <taxon>Aquirufa</taxon>
    </lineage>
</organism>
<feature type="binding site" evidence="14">
    <location>
        <position position="125"/>
    </location>
    <ligand>
        <name>[4Fe-4S] cluster</name>
        <dbReference type="ChEBI" id="CHEBI:49883"/>
    </ligand>
</feature>
<evidence type="ECO:0000256" key="7">
    <source>
        <dbReference type="ARBA" id="ARBA00024298"/>
    </source>
</evidence>
<dbReference type="GO" id="GO:0051539">
    <property type="term" value="F:4 iron, 4 sulfur cluster binding"/>
    <property type="evidence" value="ECO:0007669"/>
    <property type="project" value="UniProtKB-UniRule"/>
</dbReference>
<dbReference type="PIRSF" id="PIRSF000857">
    <property type="entry name" value="PAPS_reductase"/>
    <property type="match status" value="1"/>
</dbReference>
<dbReference type="Gene3D" id="3.40.50.620">
    <property type="entry name" value="HUPs"/>
    <property type="match status" value="1"/>
</dbReference>
<dbReference type="GO" id="GO:0070814">
    <property type="term" value="P:hydrogen sulfide biosynthetic process"/>
    <property type="evidence" value="ECO:0007669"/>
    <property type="project" value="UniProtKB-UniRule"/>
</dbReference>
<comment type="subcellular location">
    <subcellularLocation>
        <location evidence="14">Cytoplasm</location>
    </subcellularLocation>
</comment>
<dbReference type="EMBL" id="CP029346">
    <property type="protein sequence ID" value="AWL10121.1"/>
    <property type="molecule type" value="Genomic_DNA"/>
</dbReference>
<evidence type="ECO:0000256" key="10">
    <source>
        <dbReference type="ARBA" id="ARBA00029514"/>
    </source>
</evidence>
<feature type="domain" description="Phosphoadenosine phosphosulphate reductase" evidence="15">
    <location>
        <begin position="39"/>
        <end position="214"/>
    </location>
</feature>
<dbReference type="PANTHER" id="PTHR46482">
    <property type="entry name" value="5'-ADENYLYLSULFATE REDUCTASE 3, CHLOROPLASTIC"/>
    <property type="match status" value="1"/>
</dbReference>
<evidence type="ECO:0000256" key="1">
    <source>
        <dbReference type="ARBA" id="ARBA00009732"/>
    </source>
</evidence>
<evidence type="ECO:0000256" key="4">
    <source>
        <dbReference type="ARBA" id="ARBA00023002"/>
    </source>
</evidence>
<evidence type="ECO:0000256" key="11">
    <source>
        <dbReference type="ARBA" id="ARBA00030894"/>
    </source>
</evidence>
<dbReference type="AlphaFoldDB" id="A0A2S2DXI9"/>
<comment type="catalytic activity">
    <reaction evidence="13 14">
        <text>[thioredoxin]-disulfide + sulfite + AMP + 2 H(+) = adenosine 5'-phosphosulfate + [thioredoxin]-dithiol</text>
        <dbReference type="Rhea" id="RHEA:21976"/>
        <dbReference type="Rhea" id="RHEA-COMP:10698"/>
        <dbReference type="Rhea" id="RHEA-COMP:10700"/>
        <dbReference type="ChEBI" id="CHEBI:15378"/>
        <dbReference type="ChEBI" id="CHEBI:17359"/>
        <dbReference type="ChEBI" id="CHEBI:29950"/>
        <dbReference type="ChEBI" id="CHEBI:50058"/>
        <dbReference type="ChEBI" id="CHEBI:58243"/>
        <dbReference type="ChEBI" id="CHEBI:456215"/>
        <dbReference type="EC" id="1.8.4.10"/>
    </reaction>
</comment>
<evidence type="ECO:0000256" key="14">
    <source>
        <dbReference type="HAMAP-Rule" id="MF_00063"/>
    </source>
</evidence>
<evidence type="ECO:0000313" key="17">
    <source>
        <dbReference type="Proteomes" id="UP000245468"/>
    </source>
</evidence>
<dbReference type="HAMAP" id="MF_00063">
    <property type="entry name" value="CysH"/>
    <property type="match status" value="1"/>
</dbReference>
<reference evidence="17" key="1">
    <citation type="submission" date="2018-05" db="EMBL/GenBank/DDBJ databases">
        <title>Pseudarcicella sp. HME7025 Genome sequencing and assembly.</title>
        <authorList>
            <person name="Kim H."/>
            <person name="Kang H."/>
            <person name="Joh K."/>
        </authorList>
    </citation>
    <scope>NUCLEOTIDE SEQUENCE [LARGE SCALE GENOMIC DNA]</scope>
    <source>
        <strain evidence="17">HME7025</strain>
    </source>
</reference>
<proteinExistence type="inferred from homology"/>
<gene>
    <name evidence="14 16" type="primary">cysH</name>
    <name evidence="16" type="ORF">HME7025_02274</name>
</gene>
<dbReference type="EC" id="1.8.4.10" evidence="9 14"/>
<dbReference type="PANTHER" id="PTHR46482:SF9">
    <property type="entry name" value="5'-ADENYLYLSULFATE REDUCTASE 1, CHLOROPLASTIC"/>
    <property type="match status" value="1"/>
</dbReference>
<dbReference type="GO" id="GO:0046872">
    <property type="term" value="F:metal ion binding"/>
    <property type="evidence" value="ECO:0007669"/>
    <property type="project" value="UniProtKB-KW"/>
</dbReference>
<evidence type="ECO:0000256" key="8">
    <source>
        <dbReference type="ARBA" id="ARBA00024327"/>
    </source>
</evidence>
<evidence type="ECO:0000256" key="2">
    <source>
        <dbReference type="ARBA" id="ARBA00022490"/>
    </source>
</evidence>
<keyword evidence="6 14" id="KW-0411">Iron-sulfur</keyword>
<evidence type="ECO:0000259" key="15">
    <source>
        <dbReference type="Pfam" id="PF01507"/>
    </source>
</evidence>
<accession>A0A2S2DXI9</accession>
<feature type="binding site" evidence="14">
    <location>
        <position position="211"/>
    </location>
    <ligand>
        <name>[4Fe-4S] cluster</name>
        <dbReference type="ChEBI" id="CHEBI:49883"/>
    </ligand>
</feature>
<keyword evidence="5 14" id="KW-0408">Iron</keyword>
<keyword evidence="4 14" id="KW-0560">Oxidoreductase</keyword>
<dbReference type="Proteomes" id="UP000245468">
    <property type="component" value="Chromosome"/>
</dbReference>
<dbReference type="InterPro" id="IPR011798">
    <property type="entry name" value="APS_reductase"/>
</dbReference>
<dbReference type="CDD" id="cd23945">
    <property type="entry name" value="PAPS_reductase"/>
    <property type="match status" value="1"/>
</dbReference>
<sequence>MYFCENFKSMDISTIEKTLLNLSLEERLQVLTQLFPQEKIVFSTSFGQEDQAILYAIASQSLPIQIFTLDTGRQFQESYELMDLTTRKYQITIDTFFPKTESVEKLVKEKGFNSFYSSVENRKECCFIRKMEPLSRALQGAKVWITGLRAEQSENRANMPIVEWDEQRQLFKINPLIDWTFDELNQYLVDHKIPQNPLHKKGFISIGCAPCTRAIAEGEHPRAGRWWWENSQKECGLHA</sequence>
<comment type="pathway">
    <text evidence="8 14">Sulfur metabolism; hydrogen sulfide biosynthesis; sulfite from sulfate.</text>
</comment>
<dbReference type="GO" id="GO:0019379">
    <property type="term" value="P:sulfate assimilation, phosphoadenylyl sulfate reduction by phosphoadenylyl-sulfate reductase (thioredoxin)"/>
    <property type="evidence" value="ECO:0007669"/>
    <property type="project" value="UniProtKB-UniRule"/>
</dbReference>
<dbReference type="InterPro" id="IPR004511">
    <property type="entry name" value="PAPS/APS_Rdtase"/>
</dbReference>
<dbReference type="NCBIfam" id="TIGR00434">
    <property type="entry name" value="cysH"/>
    <property type="match status" value="1"/>
</dbReference>
<dbReference type="GO" id="GO:0005737">
    <property type="term" value="C:cytoplasm"/>
    <property type="evidence" value="ECO:0007669"/>
    <property type="project" value="UniProtKB-SubCell"/>
</dbReference>
<dbReference type="Pfam" id="PF01507">
    <property type="entry name" value="PAPS_reduct"/>
    <property type="match status" value="1"/>
</dbReference>
<name>A0A2S2DXI9_9BACT</name>
<dbReference type="NCBIfam" id="TIGR02055">
    <property type="entry name" value="APS_reductase"/>
    <property type="match status" value="1"/>
</dbReference>
<dbReference type="GO" id="GO:0043866">
    <property type="term" value="F:adenylyl-sulfate reductase (thioredoxin) activity"/>
    <property type="evidence" value="ECO:0007669"/>
    <property type="project" value="UniProtKB-EC"/>
</dbReference>